<evidence type="ECO:0000256" key="4">
    <source>
        <dbReference type="ARBA" id="ARBA00022695"/>
    </source>
</evidence>
<keyword evidence="5" id="KW-0479">Metal-binding</keyword>
<dbReference type="RefSeq" id="WP_135481985.1">
    <property type="nucleotide sequence ID" value="NZ_SIJK02000101.1"/>
</dbReference>
<evidence type="ECO:0000313" key="11">
    <source>
        <dbReference type="EMBL" id="MBP1468833.1"/>
    </source>
</evidence>
<evidence type="ECO:0000256" key="8">
    <source>
        <dbReference type="ARBA" id="ARBA00022842"/>
    </source>
</evidence>
<keyword evidence="7" id="KW-0067">ATP-binding</keyword>
<evidence type="ECO:0000256" key="7">
    <source>
        <dbReference type="ARBA" id="ARBA00022840"/>
    </source>
</evidence>
<evidence type="ECO:0000256" key="2">
    <source>
        <dbReference type="ARBA" id="ARBA00022649"/>
    </source>
</evidence>
<name>A0ABS4DHD3_9CHLR</name>
<evidence type="ECO:0000256" key="1">
    <source>
        <dbReference type="ARBA" id="ARBA00001946"/>
    </source>
</evidence>
<dbReference type="Proteomes" id="UP001193081">
    <property type="component" value="Unassembled WGS sequence"/>
</dbReference>
<sequence>MQTPRRQWTATEVLAELERHQPWLRGRGVRVLGLFGSYRHATPRPDSDLDFLVDLEQPSFDCYMDVKLWLEDTFGRPVDLVLMESIKPRLRPVILREVVYAEGLSPL</sequence>
<gene>
    <name evidence="11" type="ORF">EYB53_024190</name>
</gene>
<accession>A0ABS4DHD3</accession>
<keyword evidence="8" id="KW-0460">Magnesium</keyword>
<feature type="domain" description="Polymerase nucleotidyl transferase" evidence="10">
    <location>
        <begin position="29"/>
        <end position="100"/>
    </location>
</feature>
<evidence type="ECO:0000256" key="9">
    <source>
        <dbReference type="ARBA" id="ARBA00038276"/>
    </source>
</evidence>
<dbReference type="InterPro" id="IPR043519">
    <property type="entry name" value="NT_sf"/>
</dbReference>
<dbReference type="Pfam" id="PF01909">
    <property type="entry name" value="NTP_transf_2"/>
    <property type="match status" value="1"/>
</dbReference>
<evidence type="ECO:0000256" key="5">
    <source>
        <dbReference type="ARBA" id="ARBA00022723"/>
    </source>
</evidence>
<dbReference type="EMBL" id="SIJK02000101">
    <property type="protein sequence ID" value="MBP1468833.1"/>
    <property type="molecule type" value="Genomic_DNA"/>
</dbReference>
<keyword evidence="6" id="KW-0547">Nucleotide-binding</keyword>
<dbReference type="Gene3D" id="3.30.460.10">
    <property type="entry name" value="Beta Polymerase, domain 2"/>
    <property type="match status" value="1"/>
</dbReference>
<keyword evidence="3" id="KW-0808">Transferase</keyword>
<dbReference type="InterPro" id="IPR052038">
    <property type="entry name" value="Type-VII_TA_antitoxin"/>
</dbReference>
<dbReference type="SUPFAM" id="SSF81301">
    <property type="entry name" value="Nucleotidyltransferase"/>
    <property type="match status" value="1"/>
</dbReference>
<comment type="similarity">
    <text evidence="9">Belongs to the MntA antitoxin family.</text>
</comment>
<proteinExistence type="inferred from homology"/>
<comment type="caution">
    <text evidence="11">The sequence shown here is derived from an EMBL/GenBank/DDBJ whole genome shotgun (WGS) entry which is preliminary data.</text>
</comment>
<dbReference type="CDD" id="cd05403">
    <property type="entry name" value="NT_KNTase_like"/>
    <property type="match status" value="1"/>
</dbReference>
<keyword evidence="4" id="KW-0548">Nucleotidyltransferase</keyword>
<organism evidence="11 12">
    <name type="scientific">Candidatus Chloroploca mongolica</name>
    <dbReference type="NCBI Taxonomy" id="2528176"/>
    <lineage>
        <taxon>Bacteria</taxon>
        <taxon>Bacillati</taxon>
        <taxon>Chloroflexota</taxon>
        <taxon>Chloroflexia</taxon>
        <taxon>Chloroflexales</taxon>
        <taxon>Chloroflexineae</taxon>
        <taxon>Oscillochloridaceae</taxon>
        <taxon>Candidatus Chloroploca</taxon>
    </lineage>
</organism>
<dbReference type="PANTHER" id="PTHR33571:SF12">
    <property type="entry name" value="BSL3053 PROTEIN"/>
    <property type="match status" value="1"/>
</dbReference>
<protein>
    <submittedName>
        <fullName evidence="11">Nucleotidyltransferase domain-containing protein</fullName>
    </submittedName>
</protein>
<dbReference type="InterPro" id="IPR002934">
    <property type="entry name" value="Polymerase_NTP_transf_dom"/>
</dbReference>
<evidence type="ECO:0000313" key="12">
    <source>
        <dbReference type="Proteomes" id="UP001193081"/>
    </source>
</evidence>
<keyword evidence="2" id="KW-1277">Toxin-antitoxin system</keyword>
<evidence type="ECO:0000259" key="10">
    <source>
        <dbReference type="Pfam" id="PF01909"/>
    </source>
</evidence>
<dbReference type="PANTHER" id="PTHR33571">
    <property type="entry name" value="SSL8005 PROTEIN"/>
    <property type="match status" value="1"/>
</dbReference>
<evidence type="ECO:0000256" key="6">
    <source>
        <dbReference type="ARBA" id="ARBA00022741"/>
    </source>
</evidence>
<keyword evidence="12" id="KW-1185">Reference proteome</keyword>
<comment type="cofactor">
    <cofactor evidence="1">
        <name>Mg(2+)</name>
        <dbReference type="ChEBI" id="CHEBI:18420"/>
    </cofactor>
</comment>
<evidence type="ECO:0000256" key="3">
    <source>
        <dbReference type="ARBA" id="ARBA00022679"/>
    </source>
</evidence>
<reference evidence="11 12" key="1">
    <citation type="submission" date="2021-03" db="EMBL/GenBank/DDBJ databases">
        <authorList>
            <person name="Grouzdev D.S."/>
        </authorList>
    </citation>
    <scope>NUCLEOTIDE SEQUENCE [LARGE SCALE GENOMIC DNA]</scope>
    <source>
        <strain evidence="11 12">M50-1</strain>
    </source>
</reference>